<sequence length="316" mass="34212">MSGSLTFLTLVDHYNRPSCKNPPSTDLHLKTSPNSATMAGKKPANKKSSAAPSRGQKRKASTSDAGSRSGASGAPGPHLDTVAAPWTGGKKPKAPKHAMGGAAKGLLGNKKIALDFHKARLAWLDVEIDRLQDERALHDARCEDDSKKKALLEDEIKEMEDNSAPVSTPSLEEYFSRGRVVAKKLVDDEKEAKTVAGASEAQTIVTSTQEGNSASYETEFQDYFEGIFGALILFAPPNPEDLSTHSNNPQAFASGILVQGTTKDVLAQSNLRRNRAIEIMYRNAEGKQDLTSVKDRSRRRLANWPELGNIASRISN</sequence>
<dbReference type="EMBL" id="JAAQPF010000357">
    <property type="protein sequence ID" value="KAF5704974.1"/>
    <property type="molecule type" value="Genomic_DNA"/>
</dbReference>
<proteinExistence type="predicted"/>
<accession>A0A8H5Y3P9</accession>
<feature type="compositionally biased region" description="Low complexity" evidence="2">
    <location>
        <begin position="39"/>
        <end position="53"/>
    </location>
</feature>
<organism evidence="3 4">
    <name type="scientific">Fusarium globosum</name>
    <dbReference type="NCBI Taxonomy" id="78864"/>
    <lineage>
        <taxon>Eukaryota</taxon>
        <taxon>Fungi</taxon>
        <taxon>Dikarya</taxon>
        <taxon>Ascomycota</taxon>
        <taxon>Pezizomycotina</taxon>
        <taxon>Sordariomycetes</taxon>
        <taxon>Hypocreomycetidae</taxon>
        <taxon>Hypocreales</taxon>
        <taxon>Nectriaceae</taxon>
        <taxon>Fusarium</taxon>
        <taxon>Fusarium fujikuroi species complex</taxon>
    </lineage>
</organism>
<evidence type="ECO:0000256" key="2">
    <source>
        <dbReference type="SAM" id="MobiDB-lite"/>
    </source>
</evidence>
<comment type="caution">
    <text evidence="3">The sequence shown here is derived from an EMBL/GenBank/DDBJ whole genome shotgun (WGS) entry which is preliminary data.</text>
</comment>
<feature type="coiled-coil region" evidence="1">
    <location>
        <begin position="114"/>
        <end position="162"/>
    </location>
</feature>
<feature type="compositionally biased region" description="Low complexity" evidence="2">
    <location>
        <begin position="62"/>
        <end position="76"/>
    </location>
</feature>
<evidence type="ECO:0000256" key="1">
    <source>
        <dbReference type="SAM" id="Coils"/>
    </source>
</evidence>
<name>A0A8H5Y3P9_9HYPO</name>
<gene>
    <name evidence="3" type="ORF">FGLOB1_8258</name>
</gene>
<dbReference type="Proteomes" id="UP000532311">
    <property type="component" value="Unassembled WGS sequence"/>
</dbReference>
<feature type="region of interest" description="Disordered" evidence="2">
    <location>
        <begin position="14"/>
        <end position="102"/>
    </location>
</feature>
<keyword evidence="4" id="KW-1185">Reference proteome</keyword>
<protein>
    <submittedName>
        <fullName evidence="3">Uncharacterized protein</fullName>
    </submittedName>
</protein>
<dbReference type="AlphaFoldDB" id="A0A8H5Y3P9"/>
<evidence type="ECO:0000313" key="4">
    <source>
        <dbReference type="Proteomes" id="UP000532311"/>
    </source>
</evidence>
<keyword evidence="1" id="KW-0175">Coiled coil</keyword>
<reference evidence="3 4" key="1">
    <citation type="submission" date="2020-05" db="EMBL/GenBank/DDBJ databases">
        <title>Identification and distribution of gene clusters putatively required for synthesis of sphingolipid metabolism inhibitors in phylogenetically diverse species of the filamentous fungus Fusarium.</title>
        <authorList>
            <person name="Kim H.-S."/>
            <person name="Busman M."/>
            <person name="Brown D.W."/>
            <person name="Divon H."/>
            <person name="Uhlig S."/>
            <person name="Proctor R.H."/>
        </authorList>
    </citation>
    <scope>NUCLEOTIDE SEQUENCE [LARGE SCALE GENOMIC DNA]</scope>
    <source>
        <strain evidence="3 4">NRRL 26131</strain>
    </source>
</reference>
<evidence type="ECO:0000313" key="3">
    <source>
        <dbReference type="EMBL" id="KAF5704974.1"/>
    </source>
</evidence>